<dbReference type="Proteomes" id="UP001152607">
    <property type="component" value="Unassembled WGS sequence"/>
</dbReference>
<feature type="domain" description="NmrA-like" evidence="3">
    <location>
        <begin position="5"/>
        <end position="302"/>
    </location>
</feature>
<dbReference type="PANTHER" id="PTHR42748:SF11">
    <property type="entry name" value="NMRA-LIKE DOMAIN-CONTAINING PROTEIN"/>
    <property type="match status" value="1"/>
</dbReference>
<accession>A0A9W4XDV3</accession>
<dbReference type="AlphaFoldDB" id="A0A9W4XDV3"/>
<name>A0A9W4XDV3_9PLEO</name>
<reference evidence="4" key="1">
    <citation type="submission" date="2023-01" db="EMBL/GenBank/DDBJ databases">
        <authorList>
            <person name="Van Ghelder C."/>
            <person name="Rancurel C."/>
        </authorList>
    </citation>
    <scope>NUCLEOTIDE SEQUENCE</scope>
    <source>
        <strain evidence="4">CNCM I-4278</strain>
    </source>
</reference>
<comment type="similarity">
    <text evidence="1">Belongs to the NmrA-type oxidoreductase family.</text>
</comment>
<evidence type="ECO:0000256" key="2">
    <source>
        <dbReference type="ARBA" id="ARBA00022857"/>
    </source>
</evidence>
<protein>
    <recommendedName>
        <fullName evidence="3">NmrA-like domain-containing protein</fullName>
    </recommendedName>
</protein>
<dbReference type="Pfam" id="PF05368">
    <property type="entry name" value="NmrA"/>
    <property type="match status" value="1"/>
</dbReference>
<proteinExistence type="inferred from homology"/>
<evidence type="ECO:0000313" key="5">
    <source>
        <dbReference type="Proteomes" id="UP001152607"/>
    </source>
</evidence>
<dbReference type="Gene3D" id="3.90.25.10">
    <property type="entry name" value="UDP-galactose 4-epimerase, domain 1"/>
    <property type="match status" value="1"/>
</dbReference>
<dbReference type="PANTHER" id="PTHR42748">
    <property type="entry name" value="NITROGEN METABOLITE REPRESSION PROTEIN NMRA FAMILY MEMBER"/>
    <property type="match status" value="1"/>
</dbReference>
<keyword evidence="2" id="KW-0521">NADP</keyword>
<organism evidence="4 5">
    <name type="scientific">Periconia digitata</name>
    <dbReference type="NCBI Taxonomy" id="1303443"/>
    <lineage>
        <taxon>Eukaryota</taxon>
        <taxon>Fungi</taxon>
        <taxon>Dikarya</taxon>
        <taxon>Ascomycota</taxon>
        <taxon>Pezizomycotina</taxon>
        <taxon>Dothideomycetes</taxon>
        <taxon>Pleosporomycetidae</taxon>
        <taxon>Pleosporales</taxon>
        <taxon>Massarineae</taxon>
        <taxon>Periconiaceae</taxon>
        <taxon>Periconia</taxon>
    </lineage>
</organism>
<keyword evidence="5" id="KW-1185">Reference proteome</keyword>
<sequence>MPNILAIFGATGQQGGSIVDYVLNDPELSQQYQIRAITRDVNSGKAKKLQDKVEVVHGDVANRSSLETALTGVHTVFIMTAPLLSPDVEYDTVKTIADVALEKDAKYIIFSTLPSVHELSGGKYTKLTLFDIKAKAEQYIRKLPIKSAFCSLGSFMENFETASFLTPRKEEDGTWAVALHVSPNIQWPLVNAVSDTGKFVGAILAEPTKFEGKTLCGATKMYSLSEMLSIMSKATGKDISHKRISPEEFRKRMNLPDAMVDMFMEMLGFLDEPGYFGPEGEKLVTWAANNARGKLTTFEEYLEAHPLRLE</sequence>
<evidence type="ECO:0000256" key="1">
    <source>
        <dbReference type="ARBA" id="ARBA00006328"/>
    </source>
</evidence>
<gene>
    <name evidence="4" type="ORF">PDIGIT_LOCUS1274</name>
</gene>
<dbReference type="SUPFAM" id="SSF51735">
    <property type="entry name" value="NAD(P)-binding Rossmann-fold domains"/>
    <property type="match status" value="1"/>
</dbReference>
<dbReference type="CDD" id="cd05251">
    <property type="entry name" value="NmrA_like_SDR_a"/>
    <property type="match status" value="1"/>
</dbReference>
<evidence type="ECO:0000259" key="3">
    <source>
        <dbReference type="Pfam" id="PF05368"/>
    </source>
</evidence>
<dbReference type="OrthoDB" id="300709at2759"/>
<evidence type="ECO:0000313" key="4">
    <source>
        <dbReference type="EMBL" id="CAI6259146.1"/>
    </source>
</evidence>
<dbReference type="EMBL" id="CAOQHR010000001">
    <property type="protein sequence ID" value="CAI6259146.1"/>
    <property type="molecule type" value="Genomic_DNA"/>
</dbReference>
<dbReference type="InterPro" id="IPR036291">
    <property type="entry name" value="NAD(P)-bd_dom_sf"/>
</dbReference>
<dbReference type="GO" id="GO:0005634">
    <property type="term" value="C:nucleus"/>
    <property type="evidence" value="ECO:0007669"/>
    <property type="project" value="TreeGrafter"/>
</dbReference>
<dbReference type="InterPro" id="IPR051164">
    <property type="entry name" value="NmrA-like_oxidored"/>
</dbReference>
<dbReference type="InterPro" id="IPR008030">
    <property type="entry name" value="NmrA-like"/>
</dbReference>
<dbReference type="Gene3D" id="3.40.50.720">
    <property type="entry name" value="NAD(P)-binding Rossmann-like Domain"/>
    <property type="match status" value="1"/>
</dbReference>
<comment type="caution">
    <text evidence="4">The sequence shown here is derived from an EMBL/GenBank/DDBJ whole genome shotgun (WGS) entry which is preliminary data.</text>
</comment>